<comment type="caution">
    <text evidence="2">The sequence shown here is derived from an EMBL/GenBank/DDBJ whole genome shotgun (WGS) entry which is preliminary data.</text>
</comment>
<dbReference type="EMBL" id="LSMT01000737">
    <property type="protein sequence ID" value="PFX14752.1"/>
    <property type="molecule type" value="Genomic_DNA"/>
</dbReference>
<evidence type="ECO:0000256" key="1">
    <source>
        <dbReference type="SAM" id="MobiDB-lite"/>
    </source>
</evidence>
<feature type="region of interest" description="Disordered" evidence="1">
    <location>
        <begin position="72"/>
        <end position="121"/>
    </location>
</feature>
<protein>
    <submittedName>
        <fullName evidence="2">Uncharacterized protein</fullName>
    </submittedName>
</protein>
<feature type="compositionally biased region" description="Basic and acidic residues" evidence="1">
    <location>
        <begin position="72"/>
        <end position="93"/>
    </location>
</feature>
<name>A0A2B4RER8_STYPI</name>
<evidence type="ECO:0000313" key="3">
    <source>
        <dbReference type="Proteomes" id="UP000225706"/>
    </source>
</evidence>
<organism evidence="2 3">
    <name type="scientific">Stylophora pistillata</name>
    <name type="common">Smooth cauliflower coral</name>
    <dbReference type="NCBI Taxonomy" id="50429"/>
    <lineage>
        <taxon>Eukaryota</taxon>
        <taxon>Metazoa</taxon>
        <taxon>Cnidaria</taxon>
        <taxon>Anthozoa</taxon>
        <taxon>Hexacorallia</taxon>
        <taxon>Scleractinia</taxon>
        <taxon>Astrocoeniina</taxon>
        <taxon>Pocilloporidae</taxon>
        <taxon>Stylophora</taxon>
    </lineage>
</organism>
<reference evidence="2" key="1">
    <citation type="journal article" date="2017" name="J. ISSAAS">
        <title>Comparative analysis of the genomes of Stylophora pistillata and Acropora digitifera provides evidence for extensive differences between species of corals.</title>
        <authorList>
            <person name="Voolstra C.R."/>
            <person name="Li Y."/>
            <person name="Liew Y.J."/>
            <person name="Baumgarten S."/>
            <person name="Zoccola D."/>
            <person name="Flot J.-F."/>
            <person name="Tambutte S."/>
            <person name="Allemand D."/>
            <person name="Aranda M."/>
        </authorList>
    </citation>
    <scope>NUCLEOTIDE SEQUENCE</scope>
    <source>
        <strain evidence="2">CSM Monaco</strain>
        <tissue evidence="2">Whole animal</tissue>
    </source>
</reference>
<feature type="compositionally biased region" description="Polar residues" evidence="1">
    <location>
        <begin position="94"/>
        <end position="121"/>
    </location>
</feature>
<dbReference type="Proteomes" id="UP000225706">
    <property type="component" value="Unassembled WGS sequence"/>
</dbReference>
<evidence type="ECO:0000313" key="2">
    <source>
        <dbReference type="EMBL" id="PFX14752.1"/>
    </source>
</evidence>
<dbReference type="AlphaFoldDB" id="A0A2B4RER8"/>
<gene>
    <name evidence="2" type="ORF">AWC38_SpisGene21068</name>
</gene>
<proteinExistence type="predicted"/>
<dbReference type="Gene3D" id="3.30.70.1820">
    <property type="entry name" value="L1 transposable element, RRM domain"/>
    <property type="match status" value="1"/>
</dbReference>
<accession>A0A2B4RER8</accession>
<keyword evidence="3" id="KW-1185">Reference proteome</keyword>
<sequence length="269" mass="30459">MDALGGWSWELDVMMGELVGGRSTDNKLLQLLDEEDYPSRQEVKEVCQELSVGQERTMETIELWSDEYLSPKEKDESRKLGKEMELDAQRRDNSGSASRTLLTKSRNVPLSVSNANPRPSFETDSTYAMKVEESLTEYGRFVEVERQIQEFISRVNQISALCDQIRKSIEASEEYSYQYNIRIVGVPAVAEPETSQQTAELCMSLFAALRVEEVSFKDIDTAHRVPSRVASNRPNAIICKFVRRIARGKVMAARRGVSYLNAEDLGLIS</sequence>